<reference evidence="2" key="2">
    <citation type="submission" date="2020-09" db="EMBL/GenBank/DDBJ databases">
        <authorList>
            <person name="Sun Q."/>
            <person name="Zhou Y."/>
        </authorList>
    </citation>
    <scope>NUCLEOTIDE SEQUENCE</scope>
    <source>
        <strain evidence="2">CGMCC 1.15448</strain>
    </source>
</reference>
<dbReference type="EMBL" id="BMJC01000005">
    <property type="protein sequence ID" value="GGB16425.1"/>
    <property type="molecule type" value="Genomic_DNA"/>
</dbReference>
<feature type="signal peptide" evidence="1">
    <location>
        <begin position="1"/>
        <end position="20"/>
    </location>
</feature>
<keyword evidence="3" id="KW-1185">Reference proteome</keyword>
<comment type="caution">
    <text evidence="2">The sequence shown here is derived from an EMBL/GenBank/DDBJ whole genome shotgun (WGS) entry which is preliminary data.</text>
</comment>
<proteinExistence type="predicted"/>
<dbReference type="RefSeq" id="WP_188936126.1">
    <property type="nucleotide sequence ID" value="NZ_BMJC01000005.1"/>
</dbReference>
<evidence type="ECO:0000313" key="2">
    <source>
        <dbReference type="EMBL" id="GGB16425.1"/>
    </source>
</evidence>
<evidence type="ECO:0000313" key="3">
    <source>
        <dbReference type="Proteomes" id="UP000607559"/>
    </source>
</evidence>
<dbReference type="Proteomes" id="UP000607559">
    <property type="component" value="Unassembled WGS sequence"/>
</dbReference>
<reference evidence="2" key="1">
    <citation type="journal article" date="2014" name="Int. J. Syst. Evol. Microbiol.">
        <title>Complete genome sequence of Corynebacterium casei LMG S-19264T (=DSM 44701T), isolated from a smear-ripened cheese.</title>
        <authorList>
            <consortium name="US DOE Joint Genome Institute (JGI-PGF)"/>
            <person name="Walter F."/>
            <person name="Albersmeier A."/>
            <person name="Kalinowski J."/>
            <person name="Ruckert C."/>
        </authorList>
    </citation>
    <scope>NUCLEOTIDE SEQUENCE</scope>
    <source>
        <strain evidence="2">CGMCC 1.15448</strain>
    </source>
</reference>
<evidence type="ECO:0008006" key="4">
    <source>
        <dbReference type="Google" id="ProtNLM"/>
    </source>
</evidence>
<keyword evidence="1" id="KW-0732">Signal</keyword>
<name>A0A8J2UHD9_9BACT</name>
<feature type="chain" id="PRO_5035217254" description="Outer membrane protein beta-barrel domain-containing protein" evidence="1">
    <location>
        <begin position="21"/>
        <end position="209"/>
    </location>
</feature>
<evidence type="ECO:0000256" key="1">
    <source>
        <dbReference type="SAM" id="SignalP"/>
    </source>
</evidence>
<accession>A0A8J2UHD9</accession>
<organism evidence="2 3">
    <name type="scientific">Puia dinghuensis</name>
    <dbReference type="NCBI Taxonomy" id="1792502"/>
    <lineage>
        <taxon>Bacteria</taxon>
        <taxon>Pseudomonadati</taxon>
        <taxon>Bacteroidota</taxon>
        <taxon>Chitinophagia</taxon>
        <taxon>Chitinophagales</taxon>
        <taxon>Chitinophagaceae</taxon>
        <taxon>Puia</taxon>
    </lineage>
</organism>
<dbReference type="AlphaFoldDB" id="A0A8J2UHD9"/>
<protein>
    <recommendedName>
        <fullName evidence="4">Outer membrane protein beta-barrel domain-containing protein</fullName>
    </recommendedName>
</protein>
<gene>
    <name evidence="2" type="ORF">GCM10011511_45310</name>
</gene>
<sequence>MTRKVVIALSLWMVSLAGMAQDHMPNRTYTYSDEGPGTGFLKQNLFLGGSLGLGLGSYNFDVGVNPEVGYSLNQWLDVGAVVNFNYTSVKADPSLVYNLNVSSKQFTYGGGLFGRAYVLPFLFLTAQPEFNWTNVKETDMTSGTTYKYNANAPSLLLGVGYGRRMVGESGFYIALLFDVLDNKNSPYNDVYGHPLPVIRAGFDFYLHKR</sequence>